<evidence type="ECO:0000256" key="1">
    <source>
        <dbReference type="SAM" id="SignalP"/>
    </source>
</evidence>
<organism evidence="2 3">
    <name type="scientific">Ancylobacter polymorphus</name>
    <dbReference type="NCBI Taxonomy" id="223390"/>
    <lineage>
        <taxon>Bacteria</taxon>
        <taxon>Pseudomonadati</taxon>
        <taxon>Pseudomonadota</taxon>
        <taxon>Alphaproteobacteria</taxon>
        <taxon>Hyphomicrobiales</taxon>
        <taxon>Xanthobacteraceae</taxon>
        <taxon>Ancylobacter</taxon>
    </lineage>
</organism>
<dbReference type="EMBL" id="JAUSUI010000001">
    <property type="protein sequence ID" value="MDQ0301336.1"/>
    <property type="molecule type" value="Genomic_DNA"/>
</dbReference>
<accession>A0ABU0B686</accession>
<feature type="chain" id="PRO_5045723903" description="Ligand-binding protein with streptavidin-like fold" evidence="1">
    <location>
        <begin position="28"/>
        <end position="124"/>
    </location>
</feature>
<dbReference type="Pfam" id="PF11512">
    <property type="entry name" value="Atu4866"/>
    <property type="match status" value="1"/>
</dbReference>
<protein>
    <recommendedName>
        <fullName evidence="4">Ligand-binding protein with streptavidin-like fold</fullName>
    </recommendedName>
</protein>
<evidence type="ECO:0008006" key="4">
    <source>
        <dbReference type="Google" id="ProtNLM"/>
    </source>
</evidence>
<name>A0ABU0B686_9HYPH</name>
<dbReference type="Proteomes" id="UP001224682">
    <property type="component" value="Unassembled WGS sequence"/>
</dbReference>
<dbReference type="Gene3D" id="2.40.128.290">
    <property type="entry name" value="Uncharacterised protein Atu4866, PF11512"/>
    <property type="match status" value="1"/>
</dbReference>
<dbReference type="InterPro" id="IPR020955">
    <property type="entry name" value="Uncharacterised_Atu4866"/>
</dbReference>
<keyword evidence="1" id="KW-0732">Signal</keyword>
<feature type="signal peptide" evidence="1">
    <location>
        <begin position="1"/>
        <end position="27"/>
    </location>
</feature>
<evidence type="ECO:0000313" key="3">
    <source>
        <dbReference type="Proteomes" id="UP001224682"/>
    </source>
</evidence>
<reference evidence="2 3" key="1">
    <citation type="submission" date="2023-07" db="EMBL/GenBank/DDBJ databases">
        <title>Genomic Encyclopedia of Type Strains, Phase IV (KMG-IV): sequencing the most valuable type-strain genomes for metagenomic binning, comparative biology and taxonomic classification.</title>
        <authorList>
            <person name="Goeker M."/>
        </authorList>
    </citation>
    <scope>NUCLEOTIDE SEQUENCE [LARGE SCALE GENOMIC DNA]</scope>
    <source>
        <strain evidence="2 3">DSM 2457</strain>
    </source>
</reference>
<sequence>MARALRLLTRRAAGSAALLLALAGAVAAMPQPTLAPPAAPRTAPDRDHPYVGLWVTTDRYVRHELLPDGRYDEARGSRESAYSGRYEVRGTQIDYWDDTGFTADGVFVDENTLHHGGMVFRRVR</sequence>
<evidence type="ECO:0000313" key="2">
    <source>
        <dbReference type="EMBL" id="MDQ0301336.1"/>
    </source>
</evidence>
<dbReference type="InterPro" id="IPR038646">
    <property type="entry name" value="Atu4866-like_sf"/>
</dbReference>
<comment type="caution">
    <text evidence="2">The sequence shown here is derived from an EMBL/GenBank/DDBJ whole genome shotgun (WGS) entry which is preliminary data.</text>
</comment>
<keyword evidence="3" id="KW-1185">Reference proteome</keyword>
<gene>
    <name evidence="2" type="ORF">J2S75_000347</name>
</gene>
<proteinExistence type="predicted"/>